<dbReference type="PATRIC" id="fig|755178.3.peg.1277"/>
<dbReference type="PANTHER" id="PTHR44835:SF1">
    <property type="entry name" value="PROTEIN O-GLCNAC TRANSFERASE"/>
    <property type="match status" value="1"/>
</dbReference>
<dbReference type="SUPFAM" id="SSF48452">
    <property type="entry name" value="TPR-like"/>
    <property type="match status" value="1"/>
</dbReference>
<keyword evidence="2" id="KW-0328">Glycosyltransferase</keyword>
<dbReference type="OrthoDB" id="146908at2"/>
<dbReference type="KEGG" id="can:Cyan10605_1210"/>
<dbReference type="EMBL" id="CP003947">
    <property type="protein sequence ID" value="AFZ53329.1"/>
    <property type="molecule type" value="Genomic_DNA"/>
</dbReference>
<evidence type="ECO:0000256" key="1">
    <source>
        <dbReference type="ARBA" id="ARBA00004922"/>
    </source>
</evidence>
<dbReference type="Pfam" id="PF13844">
    <property type="entry name" value="Glyco_transf_41"/>
    <property type="match status" value="2"/>
</dbReference>
<dbReference type="HOGENOM" id="CLU_022025_0_0_3"/>
<evidence type="ECO:0000256" key="2">
    <source>
        <dbReference type="ARBA" id="ARBA00022676"/>
    </source>
</evidence>
<protein>
    <recommendedName>
        <fullName evidence="6">O-GlcNAc transferase C-terminal domain-containing protein</fullName>
    </recommendedName>
</protein>
<evidence type="ECO:0000259" key="6">
    <source>
        <dbReference type="Pfam" id="PF13844"/>
    </source>
</evidence>
<evidence type="ECO:0000313" key="8">
    <source>
        <dbReference type="Proteomes" id="UP000010480"/>
    </source>
</evidence>
<keyword evidence="8" id="KW-1185">Reference proteome</keyword>
<organism evidence="7 8">
    <name type="scientific">Cyanobacterium aponinum (strain PCC 10605)</name>
    <dbReference type="NCBI Taxonomy" id="755178"/>
    <lineage>
        <taxon>Bacteria</taxon>
        <taxon>Bacillati</taxon>
        <taxon>Cyanobacteriota</taxon>
        <taxon>Cyanophyceae</taxon>
        <taxon>Oscillatoriophycideae</taxon>
        <taxon>Chroococcales</taxon>
        <taxon>Geminocystaceae</taxon>
        <taxon>Cyanobacterium</taxon>
    </lineage>
</organism>
<evidence type="ECO:0000256" key="3">
    <source>
        <dbReference type="ARBA" id="ARBA00022679"/>
    </source>
</evidence>
<evidence type="ECO:0000256" key="4">
    <source>
        <dbReference type="ARBA" id="ARBA00022737"/>
    </source>
</evidence>
<dbReference type="GO" id="GO:0016757">
    <property type="term" value="F:glycosyltransferase activity"/>
    <property type="evidence" value="ECO:0007669"/>
    <property type="project" value="UniProtKB-KW"/>
</dbReference>
<dbReference type="SUPFAM" id="SSF53756">
    <property type="entry name" value="UDP-Glycosyltransferase/glycogen phosphorylase"/>
    <property type="match status" value="1"/>
</dbReference>
<keyword evidence="4" id="KW-0677">Repeat</keyword>
<dbReference type="Gene3D" id="3.40.50.11380">
    <property type="match status" value="1"/>
</dbReference>
<name>K9Z2F5_CYAAP</name>
<dbReference type="PANTHER" id="PTHR44835">
    <property type="entry name" value="UDP-N-ACETYLGLUCOSAMINE--PEPTIDE N-ACETYLGLUCOSAMINYLTRANSFERASE SPINDLY-RELATED"/>
    <property type="match status" value="1"/>
</dbReference>
<dbReference type="Proteomes" id="UP000010480">
    <property type="component" value="Chromosome"/>
</dbReference>
<gene>
    <name evidence="7" type="ordered locus">Cyan10605_1210</name>
</gene>
<accession>K9Z2F5</accession>
<feature type="domain" description="O-GlcNAc transferase C-terminal" evidence="6">
    <location>
        <begin position="521"/>
        <end position="709"/>
    </location>
</feature>
<feature type="domain" description="O-GlcNAc transferase C-terminal" evidence="6">
    <location>
        <begin position="327"/>
        <end position="509"/>
    </location>
</feature>
<comment type="pathway">
    <text evidence="1">Protein modification; protein glycosylation.</text>
</comment>
<dbReference type="eggNOG" id="COG3914">
    <property type="taxonomic scope" value="Bacteria"/>
</dbReference>
<dbReference type="AlphaFoldDB" id="K9Z2F5"/>
<evidence type="ECO:0000313" key="7">
    <source>
        <dbReference type="EMBL" id="AFZ53329.1"/>
    </source>
</evidence>
<dbReference type="RefSeq" id="WP_015219058.1">
    <property type="nucleotide sequence ID" value="NC_019776.1"/>
</dbReference>
<reference evidence="8" key="1">
    <citation type="journal article" date="2013" name="Proc. Natl. Acad. Sci. U.S.A.">
        <title>Improving the coverage of the cyanobacterial phylum using diversity-driven genome sequencing.</title>
        <authorList>
            <person name="Shih P.M."/>
            <person name="Wu D."/>
            <person name="Latifi A."/>
            <person name="Axen S.D."/>
            <person name="Fewer D.P."/>
            <person name="Talla E."/>
            <person name="Calteau A."/>
            <person name="Cai F."/>
            <person name="Tandeau de Marsac N."/>
            <person name="Rippka R."/>
            <person name="Herdman M."/>
            <person name="Sivonen K."/>
            <person name="Coursin T."/>
            <person name="Laurent T."/>
            <person name="Goodwin L."/>
            <person name="Nolan M."/>
            <person name="Davenport K.W."/>
            <person name="Han C.S."/>
            <person name="Rubin E.M."/>
            <person name="Eisen J.A."/>
            <person name="Woyke T."/>
            <person name="Gugger M."/>
            <person name="Kerfeld C.A."/>
        </authorList>
    </citation>
    <scope>NUCLEOTIDE SEQUENCE [LARGE SCALE GENOMIC DNA]</scope>
    <source>
        <strain evidence="8">PCC 10605</strain>
    </source>
</reference>
<sequence>MFNVDNSIDDFLQNQKYQELQELLETKLESDPDNLISYIYLGLVYFLLDKREEAQATWFLILMAEDEFASTKLIKILDQEAHRQWKFNNYQLSYNLREIIKDNNPYLVNNLLLMAELAINLKIINNDYLVNLSLVEAIKNTQKKDIDTDILSSVFAQILDFPFLINIDLAAAILENQNGDKNLLQIISNKAHQVGLENNYLYYGAELTKICLQYQPDNLSLIKQIYKCYNGAEDFHKLEETALNFIKYSTNDVEKLYGIYLLMRGTVQVGKWDNYFDLYQKYFSLLSQLELHENNNFEGYIEYMLVSICQFLLYFNDTPKINRKVINKISNLYQKLTRKRYTELLENQLSSTQNNTSVKKKLKIGFLSEALRVNCVGILSRWLIQYIDRDKYDIYIYKIKGREDFFTNQWFKNKVTQYYCFDEIKDTYEQIKKDEIDILMELDSFTHSFTNAVMTLKPAPIQVSWLGLDSTGIPAVDYFIVDSHVLPENASQYYREKIWRLPHTYIAVDGFEVNTPSLKKESLGISNSAIIYLSLQTGLKRHPEYIRLQMKILRQVADSYFLVSGYKNELSMNNIKNLFTQIAQQEGVNPDRIKFLPYMPLQDYRANLFIGDVVLDTYPFNGATTTLDALWLNIPLVTRVGQQFHSRQGYTFLQNLGITEGMAYTDEEYIQWGVKFGTDEELRKKVYWKLKESKKTSPLWNGKQFAKEMEKAYQQMWAIYLQGNR</sequence>
<evidence type="ECO:0000256" key="5">
    <source>
        <dbReference type="ARBA" id="ARBA00022803"/>
    </source>
</evidence>
<proteinExistence type="predicted"/>
<dbReference type="InterPro" id="IPR051939">
    <property type="entry name" value="Glycosyltr_41/O-GlcNAc_trsf"/>
</dbReference>
<dbReference type="InterPro" id="IPR011990">
    <property type="entry name" value="TPR-like_helical_dom_sf"/>
</dbReference>
<dbReference type="STRING" id="755178.Cyan10605_1210"/>
<keyword evidence="3" id="KW-0808">Transferase</keyword>
<dbReference type="Gene3D" id="3.40.50.2000">
    <property type="entry name" value="Glycogen Phosphorylase B"/>
    <property type="match status" value="1"/>
</dbReference>
<dbReference type="InterPro" id="IPR029489">
    <property type="entry name" value="OGT/SEC/SPY_C"/>
</dbReference>
<keyword evidence="5" id="KW-0802">TPR repeat</keyword>